<proteinExistence type="predicted"/>
<evidence type="ECO:0000313" key="2">
    <source>
        <dbReference type="EMBL" id="OMO67125.1"/>
    </source>
</evidence>
<feature type="compositionally biased region" description="Basic and acidic residues" evidence="1">
    <location>
        <begin position="1"/>
        <end position="13"/>
    </location>
</feature>
<feature type="compositionally biased region" description="Basic and acidic residues" evidence="1">
    <location>
        <begin position="43"/>
        <end position="52"/>
    </location>
</feature>
<dbReference type="AlphaFoldDB" id="A0A1R3H9W8"/>
<dbReference type="Gramene" id="OMO67125">
    <property type="protein sequence ID" value="OMO67125"/>
    <property type="gene ID" value="CCACVL1_20779"/>
</dbReference>
<sequence length="52" mass="5814">MNENGMEKERESHSAPVTGTEWGHVCLKGSYRAKDPPLGNVARFDRSVDKPE</sequence>
<reference evidence="2 3" key="1">
    <citation type="submission" date="2013-09" db="EMBL/GenBank/DDBJ databases">
        <title>Corchorus capsularis genome sequencing.</title>
        <authorList>
            <person name="Alam M."/>
            <person name="Haque M.S."/>
            <person name="Islam M.S."/>
            <person name="Emdad E.M."/>
            <person name="Islam M.M."/>
            <person name="Ahmed B."/>
            <person name="Halim A."/>
            <person name="Hossen Q.M.M."/>
            <person name="Hossain M.Z."/>
            <person name="Ahmed R."/>
            <person name="Khan M.M."/>
            <person name="Islam R."/>
            <person name="Rashid M.M."/>
            <person name="Khan S.A."/>
            <person name="Rahman M.S."/>
            <person name="Alam M."/>
        </authorList>
    </citation>
    <scope>NUCLEOTIDE SEQUENCE [LARGE SCALE GENOMIC DNA]</scope>
    <source>
        <strain evidence="3">cv. CVL-1</strain>
        <tissue evidence="2">Whole seedling</tissue>
    </source>
</reference>
<keyword evidence="3" id="KW-1185">Reference proteome</keyword>
<dbReference type="EMBL" id="AWWV01012449">
    <property type="protein sequence ID" value="OMO67125.1"/>
    <property type="molecule type" value="Genomic_DNA"/>
</dbReference>
<evidence type="ECO:0000313" key="3">
    <source>
        <dbReference type="Proteomes" id="UP000188268"/>
    </source>
</evidence>
<feature type="region of interest" description="Disordered" evidence="1">
    <location>
        <begin position="1"/>
        <end position="52"/>
    </location>
</feature>
<protein>
    <submittedName>
        <fullName evidence="2">Uncharacterized protein</fullName>
    </submittedName>
</protein>
<feature type="non-terminal residue" evidence="2">
    <location>
        <position position="52"/>
    </location>
</feature>
<evidence type="ECO:0000256" key="1">
    <source>
        <dbReference type="SAM" id="MobiDB-lite"/>
    </source>
</evidence>
<comment type="caution">
    <text evidence="2">The sequence shown here is derived from an EMBL/GenBank/DDBJ whole genome shotgun (WGS) entry which is preliminary data.</text>
</comment>
<organism evidence="2 3">
    <name type="scientific">Corchorus capsularis</name>
    <name type="common">Jute</name>
    <dbReference type="NCBI Taxonomy" id="210143"/>
    <lineage>
        <taxon>Eukaryota</taxon>
        <taxon>Viridiplantae</taxon>
        <taxon>Streptophyta</taxon>
        <taxon>Embryophyta</taxon>
        <taxon>Tracheophyta</taxon>
        <taxon>Spermatophyta</taxon>
        <taxon>Magnoliopsida</taxon>
        <taxon>eudicotyledons</taxon>
        <taxon>Gunneridae</taxon>
        <taxon>Pentapetalae</taxon>
        <taxon>rosids</taxon>
        <taxon>malvids</taxon>
        <taxon>Malvales</taxon>
        <taxon>Malvaceae</taxon>
        <taxon>Grewioideae</taxon>
        <taxon>Apeibeae</taxon>
        <taxon>Corchorus</taxon>
    </lineage>
</organism>
<accession>A0A1R3H9W8</accession>
<name>A0A1R3H9W8_COCAP</name>
<gene>
    <name evidence="2" type="ORF">CCACVL1_20779</name>
</gene>
<dbReference type="Proteomes" id="UP000188268">
    <property type="component" value="Unassembled WGS sequence"/>
</dbReference>